<accession>A0ABP7XMT7</accession>
<reference evidence="3" key="1">
    <citation type="journal article" date="2019" name="Int. J. Syst. Evol. Microbiol.">
        <title>The Global Catalogue of Microorganisms (GCM) 10K type strain sequencing project: providing services to taxonomists for standard genome sequencing and annotation.</title>
        <authorList>
            <consortium name="The Broad Institute Genomics Platform"/>
            <consortium name="The Broad Institute Genome Sequencing Center for Infectious Disease"/>
            <person name="Wu L."/>
            <person name="Ma J."/>
        </authorList>
    </citation>
    <scope>NUCLEOTIDE SEQUENCE [LARGE SCALE GENOMIC DNA]</scope>
    <source>
        <strain evidence="3">JCM 16703</strain>
    </source>
</reference>
<keyword evidence="3" id="KW-1185">Reference proteome</keyword>
<feature type="chain" id="PRO_5047360018" evidence="1">
    <location>
        <begin position="48"/>
        <end position="123"/>
    </location>
</feature>
<protein>
    <submittedName>
        <fullName evidence="2">Uncharacterized protein</fullName>
    </submittedName>
</protein>
<evidence type="ECO:0000313" key="3">
    <source>
        <dbReference type="Proteomes" id="UP001501495"/>
    </source>
</evidence>
<keyword evidence="1" id="KW-0732">Signal</keyword>
<proteinExistence type="predicted"/>
<organism evidence="2 3">
    <name type="scientific">Nocardioides fonticola</name>
    <dbReference type="NCBI Taxonomy" id="450363"/>
    <lineage>
        <taxon>Bacteria</taxon>
        <taxon>Bacillati</taxon>
        <taxon>Actinomycetota</taxon>
        <taxon>Actinomycetes</taxon>
        <taxon>Propionibacteriales</taxon>
        <taxon>Nocardioidaceae</taxon>
        <taxon>Nocardioides</taxon>
    </lineage>
</organism>
<name>A0ABP7XMT7_9ACTN</name>
<comment type="caution">
    <text evidence="2">The sequence shown here is derived from an EMBL/GenBank/DDBJ whole genome shotgun (WGS) entry which is preliminary data.</text>
</comment>
<sequence length="123" mass="13138">MLTANRSQARRRPPRPWRVALTVTKTALASAVVVAMLGTQITGTATATNETDQTTSVDPLSARIDALMVRERCSYTGFGADVIPASALLRTDRGDVRIVSFARGWAAYEGKASGTLIAVCRGR</sequence>
<evidence type="ECO:0000256" key="1">
    <source>
        <dbReference type="SAM" id="SignalP"/>
    </source>
</evidence>
<dbReference type="Proteomes" id="UP001501495">
    <property type="component" value="Unassembled WGS sequence"/>
</dbReference>
<feature type="signal peptide" evidence="1">
    <location>
        <begin position="1"/>
        <end position="47"/>
    </location>
</feature>
<evidence type="ECO:0000313" key="2">
    <source>
        <dbReference type="EMBL" id="GAA4121896.1"/>
    </source>
</evidence>
<dbReference type="EMBL" id="BAAAZH010000020">
    <property type="protein sequence ID" value="GAA4121896.1"/>
    <property type="molecule type" value="Genomic_DNA"/>
</dbReference>
<gene>
    <name evidence="2" type="ORF">GCM10022215_27210</name>
</gene>
<dbReference type="RefSeq" id="WP_344733989.1">
    <property type="nucleotide sequence ID" value="NZ_BAAAZH010000020.1"/>
</dbReference>